<dbReference type="CDD" id="cd06186">
    <property type="entry name" value="NOX_Duox_like_FAD_NADP"/>
    <property type="match status" value="1"/>
</dbReference>
<reference evidence="13" key="1">
    <citation type="journal article" date="2021" name="Nat. Commun.">
        <title>Genetic determinants of endophytism in the Arabidopsis root mycobiome.</title>
        <authorList>
            <person name="Mesny F."/>
            <person name="Miyauchi S."/>
            <person name="Thiergart T."/>
            <person name="Pickel B."/>
            <person name="Atanasova L."/>
            <person name="Karlsson M."/>
            <person name="Huettel B."/>
            <person name="Barry K.W."/>
            <person name="Haridas S."/>
            <person name="Chen C."/>
            <person name="Bauer D."/>
            <person name="Andreopoulos W."/>
            <person name="Pangilinan J."/>
            <person name="LaButti K."/>
            <person name="Riley R."/>
            <person name="Lipzen A."/>
            <person name="Clum A."/>
            <person name="Drula E."/>
            <person name="Henrissat B."/>
            <person name="Kohler A."/>
            <person name="Grigoriev I.V."/>
            <person name="Martin F.M."/>
            <person name="Hacquard S."/>
        </authorList>
    </citation>
    <scope>NUCLEOTIDE SEQUENCE</scope>
    <source>
        <strain evidence="13">MPI-CAGE-AT-0147</strain>
    </source>
</reference>
<dbReference type="Pfam" id="PF08022">
    <property type="entry name" value="FAD_binding_8"/>
    <property type="match status" value="1"/>
</dbReference>
<evidence type="ECO:0000256" key="7">
    <source>
        <dbReference type="ARBA" id="ARBA00023002"/>
    </source>
</evidence>
<evidence type="ECO:0000256" key="11">
    <source>
        <dbReference type="SAM" id="Phobius"/>
    </source>
</evidence>
<keyword evidence="3" id="KW-0813">Transport</keyword>
<feature type="transmembrane region" description="Helical" evidence="11">
    <location>
        <begin position="186"/>
        <end position="209"/>
    </location>
</feature>
<feature type="compositionally biased region" description="Polar residues" evidence="10">
    <location>
        <begin position="474"/>
        <end position="487"/>
    </location>
</feature>
<feature type="region of interest" description="Disordered" evidence="10">
    <location>
        <begin position="1"/>
        <end position="28"/>
    </location>
</feature>
<comment type="similarity">
    <text evidence="2">Belongs to the ferric reductase (FRE) family.</text>
</comment>
<keyword evidence="5" id="KW-0249">Electron transport</keyword>
<evidence type="ECO:0000256" key="1">
    <source>
        <dbReference type="ARBA" id="ARBA00004141"/>
    </source>
</evidence>
<accession>A0A9P9E5M6</accession>
<dbReference type="PANTHER" id="PTHR32361">
    <property type="entry name" value="FERRIC/CUPRIC REDUCTASE TRANSMEMBRANE COMPONENT"/>
    <property type="match status" value="1"/>
</dbReference>
<dbReference type="InterPro" id="IPR013112">
    <property type="entry name" value="FAD-bd_8"/>
</dbReference>
<dbReference type="GO" id="GO:0000293">
    <property type="term" value="F:ferric-chelate reductase activity"/>
    <property type="evidence" value="ECO:0007669"/>
    <property type="project" value="UniProtKB-ARBA"/>
</dbReference>
<dbReference type="Pfam" id="PF08030">
    <property type="entry name" value="NAD_binding_6"/>
    <property type="match status" value="1"/>
</dbReference>
<dbReference type="GO" id="GO:0006879">
    <property type="term" value="P:intracellular iron ion homeostasis"/>
    <property type="evidence" value="ECO:0007669"/>
    <property type="project" value="TreeGrafter"/>
</dbReference>
<feature type="transmembrane region" description="Helical" evidence="11">
    <location>
        <begin position="111"/>
        <end position="133"/>
    </location>
</feature>
<dbReference type="InterPro" id="IPR017927">
    <property type="entry name" value="FAD-bd_FR_type"/>
</dbReference>
<dbReference type="GO" id="GO:0005886">
    <property type="term" value="C:plasma membrane"/>
    <property type="evidence" value="ECO:0007669"/>
    <property type="project" value="TreeGrafter"/>
</dbReference>
<evidence type="ECO:0000259" key="12">
    <source>
        <dbReference type="PROSITE" id="PS51384"/>
    </source>
</evidence>
<comment type="caution">
    <text evidence="13">The sequence shown here is derived from an EMBL/GenBank/DDBJ whole genome shotgun (WGS) entry which is preliminary data.</text>
</comment>
<dbReference type="Pfam" id="PF01794">
    <property type="entry name" value="Ferric_reduct"/>
    <property type="match status" value="1"/>
</dbReference>
<dbReference type="PROSITE" id="PS51384">
    <property type="entry name" value="FAD_FR"/>
    <property type="match status" value="1"/>
</dbReference>
<keyword evidence="4 11" id="KW-0812">Transmembrane</keyword>
<keyword evidence="6 11" id="KW-1133">Transmembrane helix</keyword>
<organism evidence="13 14">
    <name type="scientific">Dactylonectria macrodidyma</name>
    <dbReference type="NCBI Taxonomy" id="307937"/>
    <lineage>
        <taxon>Eukaryota</taxon>
        <taxon>Fungi</taxon>
        <taxon>Dikarya</taxon>
        <taxon>Ascomycota</taxon>
        <taxon>Pezizomycotina</taxon>
        <taxon>Sordariomycetes</taxon>
        <taxon>Hypocreomycetidae</taxon>
        <taxon>Hypocreales</taxon>
        <taxon>Nectriaceae</taxon>
        <taxon>Dactylonectria</taxon>
    </lineage>
</organism>
<dbReference type="InterPro" id="IPR039261">
    <property type="entry name" value="FNR_nucleotide-bd"/>
</dbReference>
<sequence>MSAITDSQTASTVPPASGSTDSAGNAAPPQPDPALLMQLFADRAKRDHEAMTYYAAALASIMGLFIISHFVRLLVQGTRLQLHQFALSAPILYVARLFRRALLSKMRGLPSVGHGVLATAYLALNIAFIFVNLDSSILPLHLIVGARTGWLSIANICFTVFLALKNTPLAYLTAWSYERLNSLHQIAGWTTVALIVVHGSTYSSFFLQQNDFARLRATEEIYGITAGFTMLSVAVVAVSIRRWYYELFYVLHIFFFVVSLVFTGLHHPTVAERVVIAVGVAAGMWLLDRLVRLIRLCLYSINNTATIFPLPNGGTRVVLKKSISAKPGEHSFLWIPKIRTFETHPFTITSAAPFEFVVASYDGFTRDLHEHAVQNPGAVLRASIEGPYGKIPDPEQYDNVVLIAGGSGASFAFGAAQRLLERPDTGLKRHVSLIWIMKNSAYLDWFLVQLGALLRAADFSVSLYITNQSGFVNPSTDDQKASASSDTIAPPGYGPVAEKSRRGSLDSNSTPLEERSGHVGNTQGFPITHGRPDIHALIVDAVDRTPANQSILIMGCGPDRLMKQVRNSTTSCIHLNGPSISLHCEQFGW</sequence>
<dbReference type="PANTHER" id="PTHR32361:SF28">
    <property type="entry name" value="FRP1P"/>
    <property type="match status" value="1"/>
</dbReference>
<dbReference type="GO" id="GO:0006826">
    <property type="term" value="P:iron ion transport"/>
    <property type="evidence" value="ECO:0007669"/>
    <property type="project" value="TreeGrafter"/>
</dbReference>
<feature type="transmembrane region" description="Helical" evidence="11">
    <location>
        <begin position="247"/>
        <end position="264"/>
    </location>
</feature>
<dbReference type="SFLD" id="SFLDG01168">
    <property type="entry name" value="Ferric_reductase_subgroup_(FRE"/>
    <property type="match status" value="1"/>
</dbReference>
<feature type="transmembrane region" description="Helical" evidence="11">
    <location>
        <begin position="81"/>
        <end position="99"/>
    </location>
</feature>
<dbReference type="SUPFAM" id="SSF52343">
    <property type="entry name" value="Ferredoxin reductase-like, C-terminal NADP-linked domain"/>
    <property type="match status" value="1"/>
</dbReference>
<dbReference type="Proteomes" id="UP000738349">
    <property type="component" value="Unassembled WGS sequence"/>
</dbReference>
<feature type="compositionally biased region" description="Polar residues" evidence="10">
    <location>
        <begin position="1"/>
        <end position="23"/>
    </location>
</feature>
<dbReference type="SFLD" id="SFLDS00052">
    <property type="entry name" value="Ferric_Reductase_Domain"/>
    <property type="match status" value="1"/>
</dbReference>
<dbReference type="EMBL" id="JAGMUV010000017">
    <property type="protein sequence ID" value="KAH7131007.1"/>
    <property type="molecule type" value="Genomic_DNA"/>
</dbReference>
<evidence type="ECO:0000256" key="10">
    <source>
        <dbReference type="SAM" id="MobiDB-lite"/>
    </source>
</evidence>
<dbReference type="AlphaFoldDB" id="A0A9P9E5M6"/>
<evidence type="ECO:0000256" key="4">
    <source>
        <dbReference type="ARBA" id="ARBA00022692"/>
    </source>
</evidence>
<evidence type="ECO:0000256" key="9">
    <source>
        <dbReference type="ARBA" id="ARBA00023136"/>
    </source>
</evidence>
<dbReference type="InterPro" id="IPR013121">
    <property type="entry name" value="Fe_red_NAD-bd_6"/>
</dbReference>
<evidence type="ECO:0000256" key="8">
    <source>
        <dbReference type="ARBA" id="ARBA00023065"/>
    </source>
</evidence>
<keyword evidence="9 11" id="KW-0472">Membrane</keyword>
<keyword evidence="7" id="KW-0560">Oxidoreductase</keyword>
<feature type="domain" description="FAD-binding FR-type" evidence="12">
    <location>
        <begin position="283"/>
        <end position="394"/>
    </location>
</feature>
<feature type="region of interest" description="Disordered" evidence="10">
    <location>
        <begin position="474"/>
        <end position="525"/>
    </location>
</feature>
<feature type="transmembrane region" description="Helical" evidence="11">
    <location>
        <begin position="53"/>
        <end position="75"/>
    </location>
</feature>
<feature type="transmembrane region" description="Helical" evidence="11">
    <location>
        <begin position="153"/>
        <end position="174"/>
    </location>
</feature>
<evidence type="ECO:0000313" key="13">
    <source>
        <dbReference type="EMBL" id="KAH7131007.1"/>
    </source>
</evidence>
<protein>
    <submittedName>
        <fullName evidence="13">Ferric reductase NAD binding domain-containing protein</fullName>
    </submittedName>
</protein>
<evidence type="ECO:0000256" key="2">
    <source>
        <dbReference type="ARBA" id="ARBA00006278"/>
    </source>
</evidence>
<keyword evidence="14" id="KW-1185">Reference proteome</keyword>
<evidence type="ECO:0000256" key="3">
    <source>
        <dbReference type="ARBA" id="ARBA00022448"/>
    </source>
</evidence>
<evidence type="ECO:0000256" key="5">
    <source>
        <dbReference type="ARBA" id="ARBA00022982"/>
    </source>
</evidence>
<dbReference type="Gene3D" id="3.40.50.80">
    <property type="entry name" value="Nucleotide-binding domain of ferredoxin-NADP reductase (FNR) module"/>
    <property type="match status" value="1"/>
</dbReference>
<proteinExistence type="inferred from homology"/>
<name>A0A9P9E5M6_9HYPO</name>
<keyword evidence="8" id="KW-0406">Ion transport</keyword>
<dbReference type="OrthoDB" id="10006946at2759"/>
<dbReference type="InterPro" id="IPR013130">
    <property type="entry name" value="Fe3_Rdtase_TM_dom"/>
</dbReference>
<dbReference type="GO" id="GO:0015677">
    <property type="term" value="P:copper ion import"/>
    <property type="evidence" value="ECO:0007669"/>
    <property type="project" value="TreeGrafter"/>
</dbReference>
<gene>
    <name evidence="13" type="ORF">EDB81DRAFT_905803</name>
</gene>
<dbReference type="InterPro" id="IPR051410">
    <property type="entry name" value="Ferric/Cupric_Reductase"/>
</dbReference>
<evidence type="ECO:0000313" key="14">
    <source>
        <dbReference type="Proteomes" id="UP000738349"/>
    </source>
</evidence>
<feature type="transmembrane region" description="Helical" evidence="11">
    <location>
        <begin position="221"/>
        <end position="240"/>
    </location>
</feature>
<evidence type="ECO:0000256" key="6">
    <source>
        <dbReference type="ARBA" id="ARBA00022989"/>
    </source>
</evidence>
<comment type="subcellular location">
    <subcellularLocation>
        <location evidence="1">Membrane</location>
        <topology evidence="1">Multi-pass membrane protein</topology>
    </subcellularLocation>
</comment>